<evidence type="ECO:0000313" key="9">
    <source>
        <dbReference type="Proteomes" id="UP000006028"/>
    </source>
</evidence>
<dbReference type="Proteomes" id="UP000006028">
    <property type="component" value="Unassembled WGS sequence"/>
</dbReference>
<name>E2ZIK0_9FIRM</name>
<dbReference type="GO" id="GO:0009088">
    <property type="term" value="P:threonine biosynthetic process"/>
    <property type="evidence" value="ECO:0007669"/>
    <property type="project" value="UniProtKB-UniRule"/>
</dbReference>
<protein>
    <recommendedName>
        <fullName evidence="4">Threonine synthase</fullName>
        <ecNumber evidence="4">4.2.3.1</ecNumber>
    </recommendedName>
</protein>
<proteinExistence type="inferred from homology"/>
<dbReference type="SUPFAM" id="SSF53686">
    <property type="entry name" value="Tryptophan synthase beta subunit-like PLP-dependent enzymes"/>
    <property type="match status" value="1"/>
</dbReference>
<dbReference type="InterPro" id="IPR037158">
    <property type="entry name" value="Thr_synth_N_sf"/>
</dbReference>
<dbReference type="CDD" id="cd01560">
    <property type="entry name" value="Thr-synth_2"/>
    <property type="match status" value="1"/>
</dbReference>
<sequence>MYGQRASLPQQKSVLCTFYGEKGATTMQFFSTRDQNRKVTSSEAIAQGLSNEGGLFVPESFPQVDVKALCELDYPAMAAAVIKEYLTDYSQDFLTEAAHKTYGEAFGGKAGYLAPVEGDTYALELWHGPTCAFKDYALQLMPKLLVEAKKNLGRTEKTLILVATSGDTGKAALDGYHDIPGVEIAVFYPTGGTSEIQRLQMATQEGANVAVYAVRGNFDDAQTGVKKVFGDTAIAAELAKRNIRLSSANSINWGRLVPQIVYYFAAYAQLLKAGRITFGDEVDFCVPTGNFGDILAGYYAKRMGLPVGKLVCASNENNVLTDFLTTGTYTAKREFFKTTSPSMDILVSSNLERLLYHVTGSDAEVAGLMKSLAETGSYTVRPETLAAIQENFSCGWSSEEEVAGEIRVRYEKDNYLCDTHTAVAFHVAAQKKREGVPMVVLSTASPFKFPRSVLEALGRTAPENDFEAMQQLEAATAHTAPASLAALRQKPERFNTVIDPAQIAEVTLGYQE</sequence>
<dbReference type="PANTHER" id="PTHR43515:SF1">
    <property type="entry name" value="THREONINE SYNTHASE-LIKE 1"/>
    <property type="match status" value="1"/>
</dbReference>
<evidence type="ECO:0000256" key="2">
    <source>
        <dbReference type="ARBA" id="ARBA00005517"/>
    </source>
</evidence>
<evidence type="ECO:0000313" key="8">
    <source>
        <dbReference type="EMBL" id="EFQ06899.1"/>
    </source>
</evidence>
<keyword evidence="8" id="KW-0456">Lyase</keyword>
<dbReference type="Pfam" id="PF00291">
    <property type="entry name" value="PALP"/>
    <property type="match status" value="1"/>
</dbReference>
<feature type="modified residue" description="N6-(pyridoxal phosphate)lysine" evidence="5">
    <location>
        <position position="134"/>
    </location>
</feature>
<dbReference type="Pfam" id="PF24857">
    <property type="entry name" value="THR4_C"/>
    <property type="match status" value="1"/>
</dbReference>
<dbReference type="STRING" id="748224.HMPREF9436_01495"/>
<dbReference type="InterPro" id="IPR001926">
    <property type="entry name" value="TrpB-like_PALP"/>
</dbReference>
<dbReference type="InterPro" id="IPR036052">
    <property type="entry name" value="TrpB-like_PALP_sf"/>
</dbReference>
<dbReference type="eggNOG" id="COG0498">
    <property type="taxonomic scope" value="Bacteria"/>
</dbReference>
<dbReference type="InterPro" id="IPR004450">
    <property type="entry name" value="Thr_synthase-like"/>
</dbReference>
<dbReference type="Gene3D" id="3.90.1380.10">
    <property type="entry name" value="Threonine synthase, N-terminal domain"/>
    <property type="match status" value="1"/>
</dbReference>
<dbReference type="GO" id="GO:0005737">
    <property type="term" value="C:cytoplasm"/>
    <property type="evidence" value="ECO:0007669"/>
    <property type="project" value="TreeGrafter"/>
</dbReference>
<dbReference type="EC" id="4.2.3.1" evidence="4"/>
<comment type="caution">
    <text evidence="8">The sequence shown here is derived from an EMBL/GenBank/DDBJ whole genome shotgun (WGS) entry which is preliminary data.</text>
</comment>
<keyword evidence="3 5" id="KW-0663">Pyridoxal phosphate</keyword>
<evidence type="ECO:0000259" key="7">
    <source>
        <dbReference type="Pfam" id="PF14821"/>
    </source>
</evidence>
<comment type="cofactor">
    <cofactor evidence="1 5">
        <name>pyridoxal 5'-phosphate</name>
        <dbReference type="ChEBI" id="CHEBI:597326"/>
    </cofactor>
</comment>
<dbReference type="Gene3D" id="3.40.50.1100">
    <property type="match status" value="2"/>
</dbReference>
<dbReference type="GO" id="GO:0004795">
    <property type="term" value="F:threonine synthase activity"/>
    <property type="evidence" value="ECO:0007669"/>
    <property type="project" value="UniProtKB-UniRule"/>
</dbReference>
<accession>E2ZIK0</accession>
<dbReference type="Pfam" id="PF14821">
    <property type="entry name" value="Thr_synth_N"/>
    <property type="match status" value="1"/>
</dbReference>
<evidence type="ECO:0000256" key="1">
    <source>
        <dbReference type="ARBA" id="ARBA00001933"/>
    </source>
</evidence>
<gene>
    <name evidence="8" type="primary">thrC</name>
    <name evidence="8" type="ORF">HMPREF9436_01495</name>
</gene>
<dbReference type="HOGENOM" id="CLU_015170_3_1_9"/>
<feature type="domain" description="Tryptophan synthase beta chain-like PALP" evidence="6">
    <location>
        <begin position="124"/>
        <end position="388"/>
    </location>
</feature>
<dbReference type="NCBIfam" id="TIGR00260">
    <property type="entry name" value="thrC"/>
    <property type="match status" value="1"/>
</dbReference>
<reference evidence="8 9" key="1">
    <citation type="submission" date="2010-08" db="EMBL/GenBank/DDBJ databases">
        <authorList>
            <person name="Weinstock G."/>
            <person name="Sodergren E."/>
            <person name="Clifton S."/>
            <person name="Fulton L."/>
            <person name="Fulton B."/>
            <person name="Courtney L."/>
            <person name="Fronick C."/>
            <person name="Harrison M."/>
            <person name="Strong C."/>
            <person name="Farmer C."/>
            <person name="Delahaunty K."/>
            <person name="Markovic C."/>
            <person name="Hall O."/>
            <person name="Minx P."/>
            <person name="Tomlinson C."/>
            <person name="Mitreva M."/>
            <person name="Hou S."/>
            <person name="Chen J."/>
            <person name="Wollam A."/>
            <person name="Pepin K.H."/>
            <person name="Johnson M."/>
            <person name="Bhonagiri V."/>
            <person name="Zhang X."/>
            <person name="Suruliraj S."/>
            <person name="Warren W."/>
            <person name="Chinwalla A."/>
            <person name="Mardis E.R."/>
            <person name="Wilson R.K."/>
        </authorList>
    </citation>
    <scope>NUCLEOTIDE SEQUENCE [LARGE SCALE GENOMIC DNA]</scope>
    <source>
        <strain evidence="8 9">KLE1255</strain>
    </source>
</reference>
<evidence type="ECO:0000259" key="6">
    <source>
        <dbReference type="Pfam" id="PF00291"/>
    </source>
</evidence>
<dbReference type="PANTHER" id="PTHR43515">
    <property type="entry name" value="THREONINE SYNTHASE-LIKE 1"/>
    <property type="match status" value="1"/>
</dbReference>
<organism evidence="8 9">
    <name type="scientific">Faecalibacterium cf. prausnitzii KLE1255</name>
    <dbReference type="NCBI Taxonomy" id="748224"/>
    <lineage>
        <taxon>Bacteria</taxon>
        <taxon>Bacillati</taxon>
        <taxon>Bacillota</taxon>
        <taxon>Clostridia</taxon>
        <taxon>Eubacteriales</taxon>
        <taxon>Oscillospiraceae</taxon>
        <taxon>Faecalibacterium</taxon>
    </lineage>
</organism>
<feature type="domain" description="Threonine synthase N-terminal" evidence="7">
    <location>
        <begin position="28"/>
        <end position="102"/>
    </location>
</feature>
<comment type="similarity">
    <text evidence="2">Belongs to the threonine synthase family.</text>
</comment>
<dbReference type="AlphaFoldDB" id="E2ZIK0"/>
<evidence type="ECO:0000256" key="5">
    <source>
        <dbReference type="PIRSR" id="PIRSR604450-51"/>
    </source>
</evidence>
<evidence type="ECO:0000256" key="3">
    <source>
        <dbReference type="ARBA" id="ARBA00022898"/>
    </source>
</evidence>
<dbReference type="InterPro" id="IPR029144">
    <property type="entry name" value="Thr_synth_N"/>
</dbReference>
<evidence type="ECO:0000256" key="4">
    <source>
        <dbReference type="NCBIfam" id="TIGR00260"/>
    </source>
</evidence>
<dbReference type="EMBL" id="AECU01000120">
    <property type="protein sequence ID" value="EFQ06899.1"/>
    <property type="molecule type" value="Genomic_DNA"/>
</dbReference>